<proteinExistence type="predicted"/>
<evidence type="ECO:0000313" key="1">
    <source>
        <dbReference type="EMBL" id="CCO08109.1"/>
    </source>
</evidence>
<accession>K8DYW4</accession>
<evidence type="ECO:0000313" key="2">
    <source>
        <dbReference type="Proteomes" id="UP000009315"/>
    </source>
</evidence>
<name>K8DYW4_9FIRM</name>
<sequence>MKYFWQLTLGFISAKIFLVNGRLAQLGERLPYKQDVGGSIPSSPTIYAAIAQ</sequence>
<dbReference type="AntiFam" id="ANF00010">
    <property type="entry name" value="tRNA translation"/>
</dbReference>
<dbReference type="Proteomes" id="UP000009315">
    <property type="component" value="Unassembled WGS sequence"/>
</dbReference>
<dbReference type="AlphaFoldDB" id="K8DYW4"/>
<reference evidence="1 2" key="1">
    <citation type="journal article" date="2013" name="Genome Announc.">
        <title>Genome Sequence of the Sulfate-Reducing Bacterium Desulfotomaculum hydrothermale Lam5(T).</title>
        <authorList>
            <person name="Amin O."/>
            <person name="Fardeau M.L."/>
            <person name="Valette O."/>
            <person name="Hirschler-Rea A."/>
            <person name="Barbe V."/>
            <person name="Medigue C."/>
            <person name="Vacherie B."/>
            <person name="Ollivier B."/>
            <person name="Bertin P.N."/>
            <person name="Dolla A."/>
        </authorList>
    </citation>
    <scope>NUCLEOTIDE SEQUENCE [LARGE SCALE GENOMIC DNA]</scope>
    <source>
        <strain evidence="2">Lam5 / DSM 18033</strain>
    </source>
</reference>
<dbReference type="EMBL" id="CAOS01000008">
    <property type="protein sequence ID" value="CCO08109.1"/>
    <property type="molecule type" value="Genomic_DNA"/>
</dbReference>
<organism evidence="1 2">
    <name type="scientific">Desulforamulus hydrothermalis Lam5 = DSM 18033</name>
    <dbReference type="NCBI Taxonomy" id="1121428"/>
    <lineage>
        <taxon>Bacteria</taxon>
        <taxon>Bacillati</taxon>
        <taxon>Bacillota</taxon>
        <taxon>Clostridia</taxon>
        <taxon>Eubacteriales</taxon>
        <taxon>Peptococcaceae</taxon>
        <taxon>Desulforamulus</taxon>
    </lineage>
</organism>
<dbReference type="eggNOG" id="ENOG5033A7S">
    <property type="taxonomic scope" value="Bacteria"/>
</dbReference>
<protein>
    <submittedName>
        <fullName evidence="1">Uncharacterized protein</fullName>
    </submittedName>
</protein>
<keyword evidence="2" id="KW-1185">Reference proteome</keyword>
<gene>
    <name evidence="1" type="ORF">DESHY_160233</name>
</gene>
<comment type="caution">
    <text evidence="1">The sequence shown here is derived from an EMBL/GenBank/DDBJ whole genome shotgun (WGS) entry which is preliminary data.</text>
</comment>